<dbReference type="RefSeq" id="WP_289446609.1">
    <property type="nucleotide sequence ID" value="NZ_JAUCGR010000002.1"/>
</dbReference>
<feature type="binding site" evidence="10">
    <location>
        <position position="118"/>
    </location>
    <ligand>
        <name>Mn(2+)</name>
        <dbReference type="ChEBI" id="CHEBI:29035"/>
    </ligand>
</feature>
<dbReference type="PROSITE" id="PS51462">
    <property type="entry name" value="NUDIX"/>
    <property type="match status" value="1"/>
</dbReference>
<evidence type="ECO:0000256" key="1">
    <source>
        <dbReference type="ARBA" id="ARBA00004826"/>
    </source>
</evidence>
<name>A0ABT7S6R8_9CELL</name>
<keyword evidence="7 10" id="KW-0464">Manganese</keyword>
<keyword evidence="5 10" id="KW-0479">Metal-binding</keyword>
<comment type="similarity">
    <text evidence="2 10">Belongs to the IPP isomerase type 1 family.</text>
</comment>
<dbReference type="EMBL" id="JAUCGR010000002">
    <property type="protein sequence ID" value="MDM7831315.1"/>
    <property type="molecule type" value="Genomic_DNA"/>
</dbReference>
<feature type="binding site" evidence="10">
    <location>
        <position position="120"/>
    </location>
    <ligand>
        <name>Mn(2+)</name>
        <dbReference type="ChEBI" id="CHEBI:29035"/>
    </ligand>
</feature>
<dbReference type="Gene3D" id="3.90.79.10">
    <property type="entry name" value="Nucleoside Triphosphate Pyrophosphohydrolase"/>
    <property type="match status" value="1"/>
</dbReference>
<comment type="function">
    <text evidence="10">Catalyzes the 1,3-allylic rearrangement of the homoallylic substrate isopentenyl (IPP) to its highly electrophilic allylic isomer, dimethylallyl diphosphate (DMAPP).</text>
</comment>
<dbReference type="InterPro" id="IPR011876">
    <property type="entry name" value="IsopentenylPP_isomerase_typ1"/>
</dbReference>
<keyword evidence="4 10" id="KW-0963">Cytoplasm</keyword>
<evidence type="ECO:0000256" key="7">
    <source>
        <dbReference type="ARBA" id="ARBA00023211"/>
    </source>
</evidence>
<evidence type="ECO:0000256" key="4">
    <source>
        <dbReference type="ARBA" id="ARBA00022490"/>
    </source>
</evidence>
<dbReference type="InterPro" id="IPR000086">
    <property type="entry name" value="NUDIX_hydrolase_dom"/>
</dbReference>
<comment type="catalytic activity">
    <reaction evidence="10">
        <text>isopentenyl diphosphate = dimethylallyl diphosphate</text>
        <dbReference type="Rhea" id="RHEA:23284"/>
        <dbReference type="ChEBI" id="CHEBI:57623"/>
        <dbReference type="ChEBI" id="CHEBI:128769"/>
        <dbReference type="EC" id="5.3.3.2"/>
    </reaction>
</comment>
<comment type="cofactor">
    <cofactor evidence="10">
        <name>Mn(2+)</name>
        <dbReference type="ChEBI" id="CHEBI:29035"/>
    </cofactor>
    <text evidence="10">Binds 1 Mn(2+) ion per subunit.</text>
</comment>
<feature type="domain" description="Nudix hydrolase" evidence="11">
    <location>
        <begin position="34"/>
        <end position="168"/>
    </location>
</feature>
<gene>
    <name evidence="10 12" type="primary">idi</name>
    <name evidence="12" type="ORF">QRT05_08225</name>
</gene>
<dbReference type="InterPro" id="IPR015797">
    <property type="entry name" value="NUDIX_hydrolase-like_dom_sf"/>
</dbReference>
<evidence type="ECO:0000256" key="8">
    <source>
        <dbReference type="ARBA" id="ARBA00023229"/>
    </source>
</evidence>
<evidence type="ECO:0000256" key="10">
    <source>
        <dbReference type="HAMAP-Rule" id="MF_00202"/>
    </source>
</evidence>
<accession>A0ABT7S6R8</accession>
<sequence>MDHPPYGDLVVLLDPDGRPAGTAPRASVHGVSTPLHLAFSCYLLDSAGRLLVTRRALSKRTWPGVWTNAFCGHPRPGEPMQAAVHRHARHELGITVDALEVVLPDFRYTARDAAGVMENEVCPVFVATTRDDVAPHADEVADLAWTTPDELASAVAATPWAFSPWMVEQVPQLVGLLGGASRVPRAAVV</sequence>
<evidence type="ECO:0000256" key="6">
    <source>
        <dbReference type="ARBA" id="ARBA00022842"/>
    </source>
</evidence>
<keyword evidence="13" id="KW-1185">Reference proteome</keyword>
<dbReference type="InterPro" id="IPR056375">
    <property type="entry name" value="Idi_bact"/>
</dbReference>
<evidence type="ECO:0000256" key="5">
    <source>
        <dbReference type="ARBA" id="ARBA00022723"/>
    </source>
</evidence>
<proteinExistence type="inferred from homology"/>
<feature type="binding site" evidence="10">
    <location>
        <position position="36"/>
    </location>
    <ligand>
        <name>Mn(2+)</name>
        <dbReference type="ChEBI" id="CHEBI:29035"/>
    </ligand>
</feature>
<comment type="caution">
    <text evidence="12">The sequence shown here is derived from an EMBL/GenBank/DDBJ whole genome shotgun (WGS) entry which is preliminary data.</text>
</comment>
<evidence type="ECO:0000256" key="2">
    <source>
        <dbReference type="ARBA" id="ARBA00007579"/>
    </source>
</evidence>
<feature type="binding site" evidence="10">
    <location>
        <position position="73"/>
    </location>
    <ligand>
        <name>Mn(2+)</name>
        <dbReference type="ChEBI" id="CHEBI:29035"/>
    </ligand>
</feature>
<feature type="active site" evidence="10">
    <location>
        <position position="120"/>
    </location>
</feature>
<dbReference type="Proteomes" id="UP001321453">
    <property type="component" value="Unassembled WGS sequence"/>
</dbReference>
<keyword evidence="9 10" id="KW-0413">Isomerase</keyword>
<dbReference type="GO" id="GO:0004452">
    <property type="term" value="F:isopentenyl-diphosphate delta-isomerase activity"/>
    <property type="evidence" value="ECO:0007669"/>
    <property type="project" value="UniProtKB-EC"/>
</dbReference>
<dbReference type="PANTHER" id="PTHR10885:SF0">
    <property type="entry name" value="ISOPENTENYL-DIPHOSPHATE DELTA-ISOMERASE"/>
    <property type="match status" value="1"/>
</dbReference>
<dbReference type="NCBIfam" id="TIGR02150">
    <property type="entry name" value="IPP_isom_1"/>
    <property type="match status" value="1"/>
</dbReference>
<dbReference type="PIRSF" id="PIRSF018427">
    <property type="entry name" value="Isopntndiph_ism"/>
    <property type="match status" value="1"/>
</dbReference>
<keyword evidence="6 10" id="KW-0460">Magnesium</keyword>
<comment type="cofactor">
    <cofactor evidence="10">
        <name>Mg(2+)</name>
        <dbReference type="ChEBI" id="CHEBI:18420"/>
    </cofactor>
    <text evidence="10">Binds 1 Mg(2+) ion per subunit. The magnesium ion binds only when substrate is bound.</text>
</comment>
<dbReference type="SUPFAM" id="SSF55811">
    <property type="entry name" value="Nudix"/>
    <property type="match status" value="1"/>
</dbReference>
<dbReference type="Pfam" id="PF00293">
    <property type="entry name" value="NUDIX"/>
    <property type="match status" value="1"/>
</dbReference>
<dbReference type="NCBIfam" id="NF002995">
    <property type="entry name" value="PRK03759.1"/>
    <property type="match status" value="1"/>
</dbReference>
<feature type="binding site" evidence="10">
    <location>
        <position position="91"/>
    </location>
    <ligand>
        <name>Mg(2+)</name>
        <dbReference type="ChEBI" id="CHEBI:18420"/>
    </ligand>
</feature>
<keyword evidence="8 10" id="KW-0414">Isoprene biosynthesis</keyword>
<protein>
    <recommendedName>
        <fullName evidence="3 10">Isopentenyl-diphosphate Delta-isomerase</fullName>
        <shortName evidence="10">IPP isomerase</shortName>
        <ecNumber evidence="3 10">5.3.3.2</ecNumber>
    </recommendedName>
    <alternativeName>
        <fullName evidence="10">IPP:DMAPP isomerase</fullName>
    </alternativeName>
    <alternativeName>
        <fullName evidence="10">Isopentenyl pyrophosphate isomerase</fullName>
    </alternativeName>
</protein>
<dbReference type="EC" id="5.3.3.2" evidence="3 10"/>
<feature type="binding site" evidence="10">
    <location>
        <position position="29"/>
    </location>
    <ligand>
        <name>Mn(2+)</name>
        <dbReference type="ChEBI" id="CHEBI:29035"/>
    </ligand>
</feature>
<dbReference type="PANTHER" id="PTHR10885">
    <property type="entry name" value="ISOPENTENYL-DIPHOSPHATE DELTA-ISOMERASE"/>
    <property type="match status" value="1"/>
</dbReference>
<evidence type="ECO:0000256" key="3">
    <source>
        <dbReference type="ARBA" id="ARBA00012057"/>
    </source>
</evidence>
<evidence type="ECO:0000313" key="13">
    <source>
        <dbReference type="Proteomes" id="UP001321453"/>
    </source>
</evidence>
<organism evidence="12 13">
    <name type="scientific">Cellulomonas edaphi</name>
    <dbReference type="NCBI Taxonomy" id="3053468"/>
    <lineage>
        <taxon>Bacteria</taxon>
        <taxon>Bacillati</taxon>
        <taxon>Actinomycetota</taxon>
        <taxon>Actinomycetes</taxon>
        <taxon>Micrococcales</taxon>
        <taxon>Cellulomonadaceae</taxon>
        <taxon>Cellulomonas</taxon>
    </lineage>
</organism>
<comment type="subcellular location">
    <subcellularLocation>
        <location evidence="10">Cytoplasm</location>
    </subcellularLocation>
</comment>
<feature type="active site" evidence="10">
    <location>
        <position position="71"/>
    </location>
</feature>
<dbReference type="CDD" id="cd02885">
    <property type="entry name" value="NUDIX_IPP_Isomerase"/>
    <property type="match status" value="1"/>
</dbReference>
<evidence type="ECO:0000259" key="11">
    <source>
        <dbReference type="PROSITE" id="PS51462"/>
    </source>
</evidence>
<reference evidence="12 13" key="1">
    <citation type="submission" date="2023-06" db="EMBL/GenBank/DDBJ databases">
        <title>Cellulomonas sp. MW9 Whole genome sequence.</title>
        <authorList>
            <person name="Park S."/>
        </authorList>
    </citation>
    <scope>NUCLEOTIDE SEQUENCE [LARGE SCALE GENOMIC DNA]</scope>
    <source>
        <strain evidence="12 13">MW9</strain>
    </source>
</reference>
<evidence type="ECO:0000256" key="9">
    <source>
        <dbReference type="ARBA" id="ARBA00023235"/>
    </source>
</evidence>
<comment type="pathway">
    <text evidence="1 10">Isoprenoid biosynthesis; dimethylallyl diphosphate biosynthesis; dimethylallyl diphosphate from isopentenyl diphosphate: step 1/1.</text>
</comment>
<evidence type="ECO:0000313" key="12">
    <source>
        <dbReference type="EMBL" id="MDM7831315.1"/>
    </source>
</evidence>
<dbReference type="HAMAP" id="MF_00202">
    <property type="entry name" value="Idi"/>
    <property type="match status" value="1"/>
</dbReference>